<dbReference type="EMBL" id="JBFCZG010000007">
    <property type="protein sequence ID" value="KAL3419839.1"/>
    <property type="molecule type" value="Genomic_DNA"/>
</dbReference>
<sequence length="704" mass="77217">PNEATTLHLSSPPYENYFYSDCNSASQVVVTTPQQGSNLSIVVPRVIVAWPAGNSGVAAYFSPQNGVNGTLDIHLLNSTTGSPLGPIYQSSGGSNATVGISTQIEFNSSAYLSLAILGSIRTIRDFAEGPSLLQSEIQSAITYSEVENGINLSRVWLDNITTTTVSFTSMDHRIVLDNATLYFDAGRYTFNASFDYPQLEQLSAAEVLNQEAARLVDESPDLTKALSFLSYTSKLTAGAWRFLTYFGRDSMISALLLQPILSQDEGGAIEAVLAAVLERINSTDGSVCHEETLGDYATWLNLQRNITNNAPICDYKMVDSDYFLPILMERYFVRTENGSNRASDFLMTTASFFPANSNLTYLKLAETNAAKIVAGAAPFAAQGNQTVENLIHLKDKEIVGQWRDSTYGIGGGRIPFDVNTALVPAALNSIAALSSAGIFSYNATLIRSYAKIWEDSTLSFFEINLPVTSAQESLIKYASTASRYNFELRNLPSLASSIDSNVTFYAIALDGNNNLSQVIVMNTDDCFRHFFLNTTNEVQLTTFLNSTANNVRRRFPAGLMTDVGLLVANPAYGNDEVYAANFTTSAYHGTVVWSWQLAMMAQGLAQQLSRCNSSFIIVPNFCSDPSVFENVRSAYNVLWDSIEANKQYLSSEVWSWVYESETDTFIHEDLGALPPPAGQNPTESDIVQLWSLTFLAVSRDETFR</sequence>
<protein>
    <recommendedName>
        <fullName evidence="3">Glycogen debranching enzyme</fullName>
    </recommendedName>
</protein>
<evidence type="ECO:0000313" key="2">
    <source>
        <dbReference type="Proteomes" id="UP001629113"/>
    </source>
</evidence>
<organism evidence="1 2">
    <name type="scientific">Phlyctema vagabunda</name>
    <dbReference type="NCBI Taxonomy" id="108571"/>
    <lineage>
        <taxon>Eukaryota</taxon>
        <taxon>Fungi</taxon>
        <taxon>Dikarya</taxon>
        <taxon>Ascomycota</taxon>
        <taxon>Pezizomycotina</taxon>
        <taxon>Leotiomycetes</taxon>
        <taxon>Helotiales</taxon>
        <taxon>Dermateaceae</taxon>
        <taxon>Phlyctema</taxon>
    </lineage>
</organism>
<gene>
    <name evidence="1" type="ORF">PVAG01_08337</name>
</gene>
<feature type="non-terminal residue" evidence="1">
    <location>
        <position position="1"/>
    </location>
</feature>
<accession>A0ABR4P954</accession>
<dbReference type="SUPFAM" id="SSF48208">
    <property type="entry name" value="Six-hairpin glycosidases"/>
    <property type="match status" value="1"/>
</dbReference>
<comment type="caution">
    <text evidence="1">The sequence shown here is derived from an EMBL/GenBank/DDBJ whole genome shotgun (WGS) entry which is preliminary data.</text>
</comment>
<dbReference type="Proteomes" id="UP001629113">
    <property type="component" value="Unassembled WGS sequence"/>
</dbReference>
<proteinExistence type="predicted"/>
<evidence type="ECO:0008006" key="3">
    <source>
        <dbReference type="Google" id="ProtNLM"/>
    </source>
</evidence>
<dbReference type="InterPro" id="IPR008928">
    <property type="entry name" value="6-hairpin_glycosidase_sf"/>
</dbReference>
<reference evidence="1 2" key="1">
    <citation type="submission" date="2024-06" db="EMBL/GenBank/DDBJ databases">
        <title>Complete genome of Phlyctema vagabunda strain 19-DSS-EL-015.</title>
        <authorList>
            <person name="Fiorenzani C."/>
        </authorList>
    </citation>
    <scope>NUCLEOTIDE SEQUENCE [LARGE SCALE GENOMIC DNA]</scope>
    <source>
        <strain evidence="1 2">19-DSS-EL-015</strain>
    </source>
</reference>
<evidence type="ECO:0000313" key="1">
    <source>
        <dbReference type="EMBL" id="KAL3419839.1"/>
    </source>
</evidence>
<keyword evidence="2" id="KW-1185">Reference proteome</keyword>
<name>A0ABR4P954_9HELO</name>